<protein>
    <submittedName>
        <fullName evidence="1">Uncharacterized protein</fullName>
    </submittedName>
</protein>
<proteinExistence type="predicted"/>
<dbReference type="EMBL" id="CABVJF010000023">
    <property type="protein sequence ID" value="VVQ20195.1"/>
    <property type="molecule type" value="Genomic_DNA"/>
</dbReference>
<dbReference type="AlphaFoldDB" id="A0A5E7VBF3"/>
<evidence type="ECO:0000313" key="2">
    <source>
        <dbReference type="Proteomes" id="UP000381378"/>
    </source>
</evidence>
<evidence type="ECO:0000313" key="1">
    <source>
        <dbReference type="EMBL" id="VVQ20195.1"/>
    </source>
</evidence>
<dbReference type="Proteomes" id="UP000381378">
    <property type="component" value="Unassembled WGS sequence"/>
</dbReference>
<sequence>MLGIFIQREPAFDVPTDSLSAREVDRLIAIIGRRWPGFKIRSVCSG</sequence>
<reference evidence="1 2" key="1">
    <citation type="submission" date="2019-09" db="EMBL/GenBank/DDBJ databases">
        <authorList>
            <person name="Chandra G."/>
            <person name="Truman W A."/>
        </authorList>
    </citation>
    <scope>NUCLEOTIDE SEQUENCE [LARGE SCALE GENOMIC DNA]</scope>
    <source>
        <strain evidence="1">PS928</strain>
    </source>
</reference>
<accession>A0A5E7VBF3</accession>
<name>A0A5E7VBF3_PSEFL</name>
<organism evidence="1 2">
    <name type="scientific">Pseudomonas fluorescens</name>
    <dbReference type="NCBI Taxonomy" id="294"/>
    <lineage>
        <taxon>Bacteria</taxon>
        <taxon>Pseudomonadati</taxon>
        <taxon>Pseudomonadota</taxon>
        <taxon>Gammaproteobacteria</taxon>
        <taxon>Pseudomonadales</taxon>
        <taxon>Pseudomonadaceae</taxon>
        <taxon>Pseudomonas</taxon>
    </lineage>
</organism>
<gene>
    <name evidence="1" type="ORF">PS928_04951</name>
</gene>